<dbReference type="InterPro" id="IPR007111">
    <property type="entry name" value="NACHT_NTPase"/>
</dbReference>
<organism evidence="5 6">
    <name type="scientific">Setomelanomma holmii</name>
    <dbReference type="NCBI Taxonomy" id="210430"/>
    <lineage>
        <taxon>Eukaryota</taxon>
        <taxon>Fungi</taxon>
        <taxon>Dikarya</taxon>
        <taxon>Ascomycota</taxon>
        <taxon>Pezizomycotina</taxon>
        <taxon>Dothideomycetes</taxon>
        <taxon>Pleosporomycetidae</taxon>
        <taxon>Pleosporales</taxon>
        <taxon>Pleosporineae</taxon>
        <taxon>Phaeosphaeriaceae</taxon>
        <taxon>Setomelanomma</taxon>
    </lineage>
</organism>
<dbReference type="InterPro" id="IPR015943">
    <property type="entry name" value="WD40/YVTN_repeat-like_dom_sf"/>
</dbReference>
<dbReference type="InterPro" id="IPR056884">
    <property type="entry name" value="NPHP3-like_N"/>
</dbReference>
<dbReference type="Gene3D" id="2.130.10.10">
    <property type="entry name" value="YVTN repeat-like/Quinoprotein amine dehydrogenase"/>
    <property type="match status" value="4"/>
</dbReference>
<feature type="repeat" description="WD" evidence="3">
    <location>
        <begin position="1215"/>
        <end position="1256"/>
    </location>
</feature>
<gene>
    <name evidence="5" type="ORF">EK21DRAFT_70306</name>
</gene>
<dbReference type="InterPro" id="IPR001680">
    <property type="entry name" value="WD40_rpt"/>
</dbReference>
<dbReference type="OrthoDB" id="538223at2759"/>
<evidence type="ECO:0000256" key="1">
    <source>
        <dbReference type="ARBA" id="ARBA00022574"/>
    </source>
</evidence>
<feature type="repeat" description="WD" evidence="3">
    <location>
        <begin position="861"/>
        <end position="904"/>
    </location>
</feature>
<evidence type="ECO:0000256" key="3">
    <source>
        <dbReference type="PROSITE-ProRule" id="PRU00221"/>
    </source>
</evidence>
<feature type="repeat" description="WD" evidence="3">
    <location>
        <begin position="1035"/>
        <end position="1075"/>
    </location>
</feature>
<dbReference type="SMART" id="SM00320">
    <property type="entry name" value="WD40"/>
    <property type="match status" value="10"/>
</dbReference>
<feature type="repeat" description="WD" evidence="3">
    <location>
        <begin position="990"/>
        <end position="1028"/>
    </location>
</feature>
<dbReference type="PROSITE" id="PS50294">
    <property type="entry name" value="WD_REPEATS_REGION"/>
    <property type="match status" value="9"/>
</dbReference>
<evidence type="ECO:0000259" key="4">
    <source>
        <dbReference type="PROSITE" id="PS50837"/>
    </source>
</evidence>
<dbReference type="FunFam" id="3.40.50.300:FF:001638">
    <property type="entry name" value="NACHT and WD40 domain protein"/>
    <property type="match status" value="1"/>
</dbReference>
<dbReference type="SUPFAM" id="SSF52540">
    <property type="entry name" value="P-loop containing nucleoside triphosphate hydrolases"/>
    <property type="match status" value="1"/>
</dbReference>
<evidence type="ECO:0000313" key="6">
    <source>
        <dbReference type="Proteomes" id="UP000799777"/>
    </source>
</evidence>
<dbReference type="InterPro" id="IPR019775">
    <property type="entry name" value="WD40_repeat_CS"/>
</dbReference>
<dbReference type="InterPro" id="IPR036322">
    <property type="entry name" value="WD40_repeat_dom_sf"/>
</dbReference>
<dbReference type="EMBL" id="ML978216">
    <property type="protein sequence ID" value="KAF2028156.1"/>
    <property type="molecule type" value="Genomic_DNA"/>
</dbReference>
<feature type="repeat" description="WD" evidence="3">
    <location>
        <begin position="946"/>
        <end position="980"/>
    </location>
</feature>
<dbReference type="PROSITE" id="PS50837">
    <property type="entry name" value="NACHT"/>
    <property type="match status" value="1"/>
</dbReference>
<dbReference type="InterPro" id="IPR020472">
    <property type="entry name" value="WD40_PAC1"/>
</dbReference>
<dbReference type="PANTHER" id="PTHR19879:SF9">
    <property type="entry name" value="TRANSCRIPTION INITIATION FACTOR TFIID SUBUNIT 5"/>
    <property type="match status" value="1"/>
</dbReference>
<keyword evidence="1 3" id="KW-0853">WD repeat</keyword>
<dbReference type="InterPro" id="IPR027417">
    <property type="entry name" value="P-loop_NTPase"/>
</dbReference>
<dbReference type="InterPro" id="IPR010730">
    <property type="entry name" value="HET"/>
</dbReference>
<dbReference type="CDD" id="cd00200">
    <property type="entry name" value="WD40"/>
    <property type="match status" value="2"/>
</dbReference>
<keyword evidence="6" id="KW-1185">Reference proteome</keyword>
<comment type="caution">
    <text evidence="5">The sequence shown here is derived from an EMBL/GenBank/DDBJ whole genome shotgun (WGS) entry which is preliminary data.</text>
</comment>
<proteinExistence type="predicted"/>
<feature type="repeat" description="WD" evidence="3">
    <location>
        <begin position="817"/>
        <end position="860"/>
    </location>
</feature>
<dbReference type="PRINTS" id="PR00320">
    <property type="entry name" value="GPROTEINBRPT"/>
</dbReference>
<feature type="domain" description="NACHT" evidence="4">
    <location>
        <begin position="290"/>
        <end position="515"/>
    </location>
</feature>
<accession>A0A9P4LIM2</accession>
<dbReference type="SUPFAM" id="SSF50978">
    <property type="entry name" value="WD40 repeat-like"/>
    <property type="match status" value="2"/>
</dbReference>
<dbReference type="Pfam" id="PF00400">
    <property type="entry name" value="WD40"/>
    <property type="match status" value="10"/>
</dbReference>
<sequence length="1363" mass="152412">MHLLKVENNGKITINTFADNALPPYAILSHTWGADAEEVTFADLAKGEGKAKSGYNKIRFCGKEARHDGLEYFWVDTCCINKSDKVELEWAIRSMFRWYHTAAKCYVYLIDVSIAGNMTEVDWKHAFQSSRWFTRGWTLQELLAPMEVYFYTKQGTKLGDKHSLKSMISQITGIPHRALEGEPLSQFSFDERLRWKGSRETKHKEDAWYSLSGILGVEMAPAYSEGAEEAFSRLKDHVEKRDRCISDLHHTDPEDDKKRIEETNGGLLQDSYHWILTNTAFLQWQNDLHRLLWIKGDPGKGKTMLLCGIIDELRKSIARGEVLSFFFCQETDSRINNATAVLRGLISMLVDQQPLLASHIRKKYDRAGKALFEDANAWIALTEIFSNMLEDPILGKTYLVIDALDECVSDRRKLLNFVATHSSKSDRVRWIASSRNWPDIEEQLAQAVQKSNLSLELNAESIATAVNIFIQHKVDQLAAEKQYSPQLRNSVLQYLTANANETFLWVALVCAELRDTPRWNVLEELESFPPGLGSLYNRMLRHIVASRGAKTCQQVLTSMAIIYRPVTILELVTLVEMLGRHVNDLNSVQHIISTCGSFFVIRDDVIYFVHQSAKDFLMQSPDSVFPNGLEDAHRAMLSKSLTVMSESLHRNMYNLETYGIPIENVTPPDPDPILTLRYSCLHWIDHLYDSKFLSTQVVRSQITALVSNFLEEKYLYWLEALSLCRGMGKGVASLTLLSTLVQTEDEHSLVHLVHDVRQFAMYHKGVIERYPLQVYVSALLFSPKGSLVRQIFQHEEPNEIDIKPSTSKSWNACLQTLEGHSDEISSVACASAQNLARLASASWDKTIKIWNTTTGECLQTLKGHTGKVVCISFSSAQDSTHLASGSWDETAKIWDSNTAACLRTLRGHTDKVVSLAFFSGHRLATASWDRTAKVWDTDKGTCLRTLRGHTDRVESVACLYNQAHRTVLASGSWDKTIKIWRADGTCLRTLAGHADVVSCVAFTPCSVSTPAYLASASHDKTIKIWGINGDCLRTLTGHTARIVSLSVSHDSPQDSTACLASASRDHIIKIWDANSVCQQTISSHSHIVADVLFLPNTAQHLASRLATASHDKTVKIWDTRSGLCLQTLFGHNDKVTQLISSQDGRFLASSAQDETVKIWNLSNGKCKCLYTLAGHTRTVYGVVFSHDSALLASASGDKTIRIWEVRSKAKCARTLIGHTDMVVTVAFAHATKRLASASEDHTIRIWNASSGACLQILNVGQTMTAMSFDTIDSALHTTIGDIAIWDGEILGAPAVVELEEAAFEGTSLSKDGTWVRYKGKDILWIPPEYRPYCSAVIGHLVAVGAASGKVWCCGVRREDFRSE</sequence>
<feature type="repeat" description="WD" evidence="3">
    <location>
        <begin position="1172"/>
        <end position="1207"/>
    </location>
</feature>
<dbReference type="Gene3D" id="3.40.50.300">
    <property type="entry name" value="P-loop containing nucleotide triphosphate hydrolases"/>
    <property type="match status" value="1"/>
</dbReference>
<feature type="repeat" description="WD" evidence="3">
    <location>
        <begin position="905"/>
        <end position="945"/>
    </location>
</feature>
<name>A0A9P4LIM2_9PLEO</name>
<dbReference type="Pfam" id="PF24883">
    <property type="entry name" value="NPHP3_N"/>
    <property type="match status" value="1"/>
</dbReference>
<reference evidence="5" key="1">
    <citation type="journal article" date="2020" name="Stud. Mycol.">
        <title>101 Dothideomycetes genomes: a test case for predicting lifestyles and emergence of pathogens.</title>
        <authorList>
            <person name="Haridas S."/>
            <person name="Albert R."/>
            <person name="Binder M."/>
            <person name="Bloem J."/>
            <person name="Labutti K."/>
            <person name="Salamov A."/>
            <person name="Andreopoulos B."/>
            <person name="Baker S."/>
            <person name="Barry K."/>
            <person name="Bills G."/>
            <person name="Bluhm B."/>
            <person name="Cannon C."/>
            <person name="Castanera R."/>
            <person name="Culley D."/>
            <person name="Daum C."/>
            <person name="Ezra D."/>
            <person name="Gonzalez J."/>
            <person name="Henrissat B."/>
            <person name="Kuo A."/>
            <person name="Liang C."/>
            <person name="Lipzen A."/>
            <person name="Lutzoni F."/>
            <person name="Magnuson J."/>
            <person name="Mondo S."/>
            <person name="Nolan M."/>
            <person name="Ohm R."/>
            <person name="Pangilinan J."/>
            <person name="Park H.-J."/>
            <person name="Ramirez L."/>
            <person name="Alfaro M."/>
            <person name="Sun H."/>
            <person name="Tritt A."/>
            <person name="Yoshinaga Y."/>
            <person name="Zwiers L.-H."/>
            <person name="Turgeon B."/>
            <person name="Goodwin S."/>
            <person name="Spatafora J."/>
            <person name="Crous P."/>
            <person name="Grigoriev I."/>
        </authorList>
    </citation>
    <scope>NUCLEOTIDE SEQUENCE</scope>
    <source>
        <strain evidence="5">CBS 110217</strain>
    </source>
</reference>
<keyword evidence="2" id="KW-0677">Repeat</keyword>
<dbReference type="PROSITE" id="PS50082">
    <property type="entry name" value="WD_REPEATS_2"/>
    <property type="match status" value="10"/>
</dbReference>
<feature type="repeat" description="WD" evidence="3">
    <location>
        <begin position="1128"/>
        <end position="1165"/>
    </location>
</feature>
<protein>
    <submittedName>
        <fullName evidence="5">WD40 repeat-like protein</fullName>
    </submittedName>
</protein>
<dbReference type="PROSITE" id="PS00678">
    <property type="entry name" value="WD_REPEATS_1"/>
    <property type="match status" value="6"/>
</dbReference>
<feature type="repeat" description="WD" evidence="3">
    <location>
        <begin position="1081"/>
        <end position="1127"/>
    </location>
</feature>
<dbReference type="Pfam" id="PF06985">
    <property type="entry name" value="HET"/>
    <property type="match status" value="1"/>
</dbReference>
<evidence type="ECO:0000256" key="2">
    <source>
        <dbReference type="ARBA" id="ARBA00022737"/>
    </source>
</evidence>
<evidence type="ECO:0000313" key="5">
    <source>
        <dbReference type="EMBL" id="KAF2028156.1"/>
    </source>
</evidence>
<dbReference type="Proteomes" id="UP000799777">
    <property type="component" value="Unassembled WGS sequence"/>
</dbReference>
<dbReference type="PANTHER" id="PTHR19879">
    <property type="entry name" value="TRANSCRIPTION INITIATION FACTOR TFIID"/>
    <property type="match status" value="1"/>
</dbReference>